<dbReference type="KEGG" id="ndp:E2C04_11475"/>
<sequence>MAQHRHKRETNARAFTRLVPRAALVAAPVAVLATVSAVTLGVVQGQPVSSDTSLRAEAPRVEAAITKRDAPVSRNQSRRAAAEAKVEKAEKAAAAARAAAAQERKATQRAIAGAKTKLWTTVALNLWSAAGDDAEKVGLLDAGKKVLVTGRKAEGREELVVQGKSRWVTAGYLDAEKPTVAAIGGECTNGTSVPSGVSASIKKVHQAVCAAFPQVTTYGTFRSDGEHGQGRAVDIMISGEAGWEIAEMLRANHAALGIEYLIYAQKIWSVERSGEGWRGMSDRGSVTANHYDHVHVTVY</sequence>
<feature type="domain" description="ARB-07466-like C-terminal" evidence="2">
    <location>
        <begin position="196"/>
        <end position="291"/>
    </location>
</feature>
<dbReference type="InterPro" id="IPR058593">
    <property type="entry name" value="ARB_07466-like_C"/>
</dbReference>
<evidence type="ECO:0000313" key="6">
    <source>
        <dbReference type="Proteomes" id="UP000630594"/>
    </source>
</evidence>
<keyword evidence="1" id="KW-0175">Coiled coil</keyword>
<accession>A0A4P7UCU1</accession>
<reference evidence="3" key="2">
    <citation type="journal article" date="2014" name="Int. J. Syst. Evol. Microbiol.">
        <title>Complete genome of a new Firmicutes species belonging to the dominant human colonic microbiota ('Ruminococcus bicirculans') reveals two chromosomes and a selective capacity to utilize plant glucans.</title>
        <authorList>
            <consortium name="NISC Comparative Sequencing Program"/>
            <person name="Wegmann U."/>
            <person name="Louis P."/>
            <person name="Goesmann A."/>
            <person name="Henrissat B."/>
            <person name="Duncan S.H."/>
            <person name="Flint H.J."/>
        </authorList>
    </citation>
    <scope>NUCLEOTIDE SEQUENCE</scope>
    <source>
        <strain evidence="3">CCM 7403</strain>
    </source>
</reference>
<reference evidence="3" key="5">
    <citation type="submission" date="2024-05" db="EMBL/GenBank/DDBJ databases">
        <authorList>
            <person name="Sun Q."/>
            <person name="Sedlacek I."/>
        </authorList>
    </citation>
    <scope>NUCLEOTIDE SEQUENCE</scope>
    <source>
        <strain evidence="3">CCM 7403</strain>
    </source>
</reference>
<evidence type="ECO:0000256" key="1">
    <source>
        <dbReference type="SAM" id="Coils"/>
    </source>
</evidence>
<dbReference type="RefSeq" id="WP_135832678.1">
    <property type="nucleotide sequence ID" value="NZ_BMCK01000005.1"/>
</dbReference>
<reference evidence="4" key="4">
    <citation type="submission" date="2019-03" db="EMBL/GenBank/DDBJ databases">
        <authorList>
            <person name="Huang Y."/>
        </authorList>
    </citation>
    <scope>NUCLEOTIDE SEQUENCE</scope>
    <source>
        <strain evidence="4">JCM 16608</strain>
    </source>
</reference>
<feature type="coiled-coil region" evidence="1">
    <location>
        <begin position="72"/>
        <end position="106"/>
    </location>
</feature>
<dbReference type="AlphaFoldDB" id="A0A4P7UCU1"/>
<reference evidence="6" key="3">
    <citation type="journal article" date="2019" name="Int. J. Syst. Evol. Microbiol.">
        <title>The Global Catalogue of Microorganisms (GCM) 10K type strain sequencing project: providing services to taxonomists for standard genome sequencing and annotation.</title>
        <authorList>
            <consortium name="The Broad Institute Genomics Platform"/>
            <consortium name="The Broad Institute Genome Sequencing Center for Infectious Disease"/>
            <person name="Wu L."/>
            <person name="Ma J."/>
        </authorList>
    </citation>
    <scope>NUCLEOTIDE SEQUENCE [LARGE SCALE GENOMIC DNA]</scope>
    <source>
        <strain evidence="6">CCM 7403</strain>
    </source>
</reference>
<proteinExistence type="predicted"/>
<evidence type="ECO:0000313" key="3">
    <source>
        <dbReference type="EMBL" id="GGD29929.1"/>
    </source>
</evidence>
<evidence type="ECO:0000313" key="4">
    <source>
        <dbReference type="EMBL" id="QCC77634.1"/>
    </source>
</evidence>
<dbReference type="Pfam" id="PF26571">
    <property type="entry name" value="VldE"/>
    <property type="match status" value="1"/>
</dbReference>
<evidence type="ECO:0000313" key="5">
    <source>
        <dbReference type="Proteomes" id="UP000297025"/>
    </source>
</evidence>
<dbReference type="Proteomes" id="UP000297025">
    <property type="component" value="Chromosome"/>
</dbReference>
<protein>
    <submittedName>
        <fullName evidence="4">SH3 domain-containing protein</fullName>
    </submittedName>
</protein>
<name>A0A4P7UCU1_9ACTN</name>
<dbReference type="Proteomes" id="UP000630594">
    <property type="component" value="Unassembled WGS sequence"/>
</dbReference>
<keyword evidence="6" id="KW-1185">Reference proteome</keyword>
<dbReference type="OrthoDB" id="2989771at2"/>
<reference evidence="4 5" key="1">
    <citation type="journal article" date="2008" name="Int. J. Syst. Evol. Microbiol.">
        <title>Nocardioides daphniae sp. nov., isolated from Daphnia cucullata (Crustacea: Cladocera).</title>
        <authorList>
            <person name="Toth E.M."/>
            <person name="Keki Z."/>
            <person name="Homonnay Z.G."/>
            <person name="Borsodi A.K."/>
            <person name="Marialigeti K."/>
            <person name="Schumann P."/>
        </authorList>
    </citation>
    <scope>NUCLEOTIDE SEQUENCE [LARGE SCALE GENOMIC DNA]</scope>
    <source>
        <strain evidence="4 5">JCM 16608</strain>
    </source>
</reference>
<dbReference type="EMBL" id="CP038462">
    <property type="protein sequence ID" value="QCC77634.1"/>
    <property type="molecule type" value="Genomic_DNA"/>
</dbReference>
<organism evidence="4 5">
    <name type="scientific">Nocardioides daphniae</name>
    <dbReference type="NCBI Taxonomy" id="402297"/>
    <lineage>
        <taxon>Bacteria</taxon>
        <taxon>Bacillati</taxon>
        <taxon>Actinomycetota</taxon>
        <taxon>Actinomycetes</taxon>
        <taxon>Propionibacteriales</taxon>
        <taxon>Nocardioidaceae</taxon>
        <taxon>Nocardioides</taxon>
    </lineage>
</organism>
<gene>
    <name evidence="4" type="ORF">E2C04_11475</name>
    <name evidence="3" type="ORF">GCM10007231_31790</name>
</gene>
<dbReference type="EMBL" id="BMCK01000005">
    <property type="protein sequence ID" value="GGD29929.1"/>
    <property type="molecule type" value="Genomic_DNA"/>
</dbReference>
<evidence type="ECO:0000259" key="2">
    <source>
        <dbReference type="Pfam" id="PF26571"/>
    </source>
</evidence>